<name>A0A7R9CW89_TIMCR</name>
<proteinExistence type="predicted"/>
<dbReference type="AlphaFoldDB" id="A0A7R9CW89"/>
<reference evidence="2" key="1">
    <citation type="submission" date="2020-11" db="EMBL/GenBank/DDBJ databases">
        <authorList>
            <person name="Tran Van P."/>
        </authorList>
    </citation>
    <scope>NUCLEOTIDE SEQUENCE</scope>
</reference>
<protein>
    <submittedName>
        <fullName evidence="2">Uncharacterized protein</fullName>
    </submittedName>
</protein>
<sequence length="83" mass="9246">MHFVHDSLASGGHSSQEGLSSAGLGLTRQYLKRTKPDSFFARSKASLWQYTELSMAERLGFEYRSGVLTVLLTFQLEKSAALF</sequence>
<dbReference type="EMBL" id="OC318606">
    <property type="protein sequence ID" value="CAD7402658.1"/>
    <property type="molecule type" value="Genomic_DNA"/>
</dbReference>
<organism evidence="2">
    <name type="scientific">Timema cristinae</name>
    <name type="common">Walking stick</name>
    <dbReference type="NCBI Taxonomy" id="61476"/>
    <lineage>
        <taxon>Eukaryota</taxon>
        <taxon>Metazoa</taxon>
        <taxon>Ecdysozoa</taxon>
        <taxon>Arthropoda</taxon>
        <taxon>Hexapoda</taxon>
        <taxon>Insecta</taxon>
        <taxon>Pterygota</taxon>
        <taxon>Neoptera</taxon>
        <taxon>Polyneoptera</taxon>
        <taxon>Phasmatodea</taxon>
        <taxon>Timematodea</taxon>
        <taxon>Timematoidea</taxon>
        <taxon>Timematidae</taxon>
        <taxon>Timema</taxon>
    </lineage>
</organism>
<gene>
    <name evidence="2" type="ORF">TCEB3V08_LOCUS6602</name>
</gene>
<accession>A0A7R9CW89</accession>
<feature type="region of interest" description="Disordered" evidence="1">
    <location>
        <begin position="1"/>
        <end position="21"/>
    </location>
</feature>
<evidence type="ECO:0000256" key="1">
    <source>
        <dbReference type="SAM" id="MobiDB-lite"/>
    </source>
</evidence>
<evidence type="ECO:0000313" key="2">
    <source>
        <dbReference type="EMBL" id="CAD7402658.1"/>
    </source>
</evidence>